<feature type="compositionally biased region" description="Low complexity" evidence="3">
    <location>
        <begin position="44"/>
        <end position="63"/>
    </location>
</feature>
<feature type="region of interest" description="Disordered" evidence="3">
    <location>
        <begin position="29"/>
        <end position="79"/>
    </location>
</feature>
<dbReference type="EMBL" id="JAMKFB020000015">
    <property type="protein sequence ID" value="KAL0174485.1"/>
    <property type="molecule type" value="Genomic_DNA"/>
</dbReference>
<evidence type="ECO:0000256" key="2">
    <source>
        <dbReference type="PROSITE-ProRule" id="PRU01379"/>
    </source>
</evidence>
<dbReference type="PANTHER" id="PTHR11532:SF73">
    <property type="entry name" value="CARBOXYPEPTIDASE D"/>
    <property type="match status" value="1"/>
</dbReference>
<dbReference type="Pfam" id="PF00246">
    <property type="entry name" value="Peptidase_M14"/>
    <property type="match status" value="1"/>
</dbReference>
<dbReference type="Gene3D" id="3.40.630.10">
    <property type="entry name" value="Zn peptidases"/>
    <property type="match status" value="1"/>
</dbReference>
<accession>A0ABD0PL12</accession>
<comment type="similarity">
    <text evidence="1 2">Belongs to the peptidase M14 family.</text>
</comment>
<dbReference type="PROSITE" id="PS00132">
    <property type="entry name" value="CARBOXYPEPT_ZN_1"/>
    <property type="match status" value="1"/>
</dbReference>
<feature type="domain" description="Peptidase M14" evidence="4">
    <location>
        <begin position="81"/>
        <end position="207"/>
    </location>
</feature>
<reference evidence="5 6" key="1">
    <citation type="submission" date="2024-05" db="EMBL/GenBank/DDBJ databases">
        <title>Genome sequencing and assembly of Indian major carp, Cirrhinus mrigala (Hamilton, 1822).</title>
        <authorList>
            <person name="Mohindra V."/>
            <person name="Chowdhury L.M."/>
            <person name="Lal K."/>
            <person name="Jena J.K."/>
        </authorList>
    </citation>
    <scope>NUCLEOTIDE SEQUENCE [LARGE SCALE GENOMIC DNA]</scope>
    <source>
        <strain evidence="5">CM1030</strain>
        <tissue evidence="5">Blood</tissue>
    </source>
</reference>
<protein>
    <recommendedName>
        <fullName evidence="4">Peptidase M14 domain-containing protein</fullName>
    </recommendedName>
</protein>
<evidence type="ECO:0000256" key="3">
    <source>
        <dbReference type="SAM" id="MobiDB-lite"/>
    </source>
</evidence>
<dbReference type="PANTHER" id="PTHR11532">
    <property type="entry name" value="PROTEASE M14 CARBOXYPEPTIDASE"/>
    <property type="match status" value="1"/>
</dbReference>
<dbReference type="SMART" id="SM00631">
    <property type="entry name" value="Zn_pept"/>
    <property type="match status" value="1"/>
</dbReference>
<comment type="caution">
    <text evidence="5">The sequence shown here is derived from an EMBL/GenBank/DDBJ whole genome shotgun (WGS) entry which is preliminary data.</text>
</comment>
<dbReference type="InterPro" id="IPR057246">
    <property type="entry name" value="CARBOXYPEPT_ZN_1"/>
</dbReference>
<keyword evidence="6" id="KW-1185">Reference proteome</keyword>
<dbReference type="Proteomes" id="UP001529510">
    <property type="component" value="Unassembled WGS sequence"/>
</dbReference>
<sequence length="207" mass="22836">YIPMSVAGVEVTEGKAAVLNITLEAEIDENPTTPLIPESPDETSVNSASTDGTSSSSSTGISEAVDEEEDSSVTVQPQDFRHHHYNDMELFLKKFSSEYSSITRLYSIGKSVQKRSLWVMEISDNPGVHELGEPEFKYIGNMHGNEVVGRELLLNLIEYLCRNYGTDPAITQLIDSTRIHIMPSMNPDGYEASQEGKASPNLRNCCC</sequence>
<comment type="caution">
    <text evidence="2">Lacks conserved residue(s) required for the propagation of feature annotation.</text>
</comment>
<dbReference type="PROSITE" id="PS52035">
    <property type="entry name" value="PEPTIDASE_M14"/>
    <property type="match status" value="1"/>
</dbReference>
<evidence type="ECO:0000313" key="6">
    <source>
        <dbReference type="Proteomes" id="UP001529510"/>
    </source>
</evidence>
<evidence type="ECO:0000313" key="5">
    <source>
        <dbReference type="EMBL" id="KAL0174485.1"/>
    </source>
</evidence>
<feature type="non-terminal residue" evidence="5">
    <location>
        <position position="1"/>
    </location>
</feature>
<dbReference type="InterPro" id="IPR000834">
    <property type="entry name" value="Peptidase_M14"/>
</dbReference>
<dbReference type="PRINTS" id="PR00765">
    <property type="entry name" value="CRBOXYPTASEA"/>
</dbReference>
<dbReference type="SUPFAM" id="SSF53187">
    <property type="entry name" value="Zn-dependent exopeptidases"/>
    <property type="match status" value="1"/>
</dbReference>
<evidence type="ECO:0000259" key="4">
    <source>
        <dbReference type="PROSITE" id="PS52035"/>
    </source>
</evidence>
<proteinExistence type="inferred from homology"/>
<dbReference type="InterPro" id="IPR050753">
    <property type="entry name" value="Peptidase_M14_domain"/>
</dbReference>
<organism evidence="5 6">
    <name type="scientific">Cirrhinus mrigala</name>
    <name type="common">Mrigala</name>
    <dbReference type="NCBI Taxonomy" id="683832"/>
    <lineage>
        <taxon>Eukaryota</taxon>
        <taxon>Metazoa</taxon>
        <taxon>Chordata</taxon>
        <taxon>Craniata</taxon>
        <taxon>Vertebrata</taxon>
        <taxon>Euteleostomi</taxon>
        <taxon>Actinopterygii</taxon>
        <taxon>Neopterygii</taxon>
        <taxon>Teleostei</taxon>
        <taxon>Ostariophysi</taxon>
        <taxon>Cypriniformes</taxon>
        <taxon>Cyprinidae</taxon>
        <taxon>Labeoninae</taxon>
        <taxon>Labeonini</taxon>
        <taxon>Cirrhinus</taxon>
    </lineage>
</organism>
<name>A0ABD0PL12_CIRMR</name>
<gene>
    <name evidence="5" type="ORF">M9458_030453</name>
</gene>
<dbReference type="AlphaFoldDB" id="A0ABD0PL12"/>
<evidence type="ECO:0000256" key="1">
    <source>
        <dbReference type="ARBA" id="ARBA00005988"/>
    </source>
</evidence>